<comment type="caution">
    <text evidence="2">The sequence shown here is derived from an EMBL/GenBank/DDBJ whole genome shotgun (WGS) entry which is preliminary data.</text>
</comment>
<evidence type="ECO:0000313" key="3">
    <source>
        <dbReference type="Proteomes" id="UP000299102"/>
    </source>
</evidence>
<sequence>MGEAEDSSNSRETSLLVTACNQCQGNLKVELKGSSDYDYNTSSQELQQENNVLRQGMLEILEKLREYDESMREDGEIKYINEPDLRLPEYLDTSTRPTTPTKYQHTQHFR</sequence>
<accession>A0A4C1TL64</accession>
<gene>
    <name evidence="2" type="ORF">EVAR_71880_1</name>
</gene>
<evidence type="ECO:0000256" key="1">
    <source>
        <dbReference type="SAM" id="MobiDB-lite"/>
    </source>
</evidence>
<reference evidence="2 3" key="1">
    <citation type="journal article" date="2019" name="Commun. Biol.">
        <title>The bagworm genome reveals a unique fibroin gene that provides high tensile strength.</title>
        <authorList>
            <person name="Kono N."/>
            <person name="Nakamura H."/>
            <person name="Ohtoshi R."/>
            <person name="Tomita M."/>
            <person name="Numata K."/>
            <person name="Arakawa K."/>
        </authorList>
    </citation>
    <scope>NUCLEOTIDE SEQUENCE [LARGE SCALE GENOMIC DNA]</scope>
</reference>
<evidence type="ECO:0000313" key="2">
    <source>
        <dbReference type="EMBL" id="GBP14187.1"/>
    </source>
</evidence>
<keyword evidence="3" id="KW-1185">Reference proteome</keyword>
<feature type="compositionally biased region" description="Polar residues" evidence="1">
    <location>
        <begin position="92"/>
        <end position="104"/>
    </location>
</feature>
<dbReference type="Proteomes" id="UP000299102">
    <property type="component" value="Unassembled WGS sequence"/>
</dbReference>
<dbReference type="EMBL" id="BGZK01005469">
    <property type="protein sequence ID" value="GBP14187.1"/>
    <property type="molecule type" value="Genomic_DNA"/>
</dbReference>
<feature type="region of interest" description="Disordered" evidence="1">
    <location>
        <begin position="88"/>
        <end position="110"/>
    </location>
</feature>
<dbReference type="AlphaFoldDB" id="A0A4C1TL64"/>
<protein>
    <submittedName>
        <fullName evidence="2">Uncharacterized protein</fullName>
    </submittedName>
</protein>
<proteinExistence type="predicted"/>
<organism evidence="2 3">
    <name type="scientific">Eumeta variegata</name>
    <name type="common">Bagworm moth</name>
    <name type="synonym">Eumeta japonica</name>
    <dbReference type="NCBI Taxonomy" id="151549"/>
    <lineage>
        <taxon>Eukaryota</taxon>
        <taxon>Metazoa</taxon>
        <taxon>Ecdysozoa</taxon>
        <taxon>Arthropoda</taxon>
        <taxon>Hexapoda</taxon>
        <taxon>Insecta</taxon>
        <taxon>Pterygota</taxon>
        <taxon>Neoptera</taxon>
        <taxon>Endopterygota</taxon>
        <taxon>Lepidoptera</taxon>
        <taxon>Glossata</taxon>
        <taxon>Ditrysia</taxon>
        <taxon>Tineoidea</taxon>
        <taxon>Psychidae</taxon>
        <taxon>Oiketicinae</taxon>
        <taxon>Eumeta</taxon>
    </lineage>
</organism>
<name>A0A4C1TL64_EUMVA</name>
<dbReference type="OrthoDB" id="6351660at2759"/>